<dbReference type="eggNOG" id="COG0285">
    <property type="taxonomic scope" value="Bacteria"/>
</dbReference>
<evidence type="ECO:0000256" key="13">
    <source>
        <dbReference type="ARBA" id="ARBA00022842"/>
    </source>
</evidence>
<sequence>MEKFLQKYQQFGINLGLERIKNLLKRLGNPHLNVPIIHVAGTNGKGSVCAYLSSILSQAGYRVGRYISPHLVDWTERLSINQQPISQSDFLEVLQQVENAILPDEFPPTLFEVVTVAAWLYFAQQKVDIAVMEVGLGGRLDATNVCDYPLVSVITSIGLDHQEYLGSTIAEIAFEKAGIIKPNCPVVVGILPPDAQQVIQQRATELNAPVTWVKPAVWVKQNGIQQTANYQGLEYPLPLLGNIQLINSAIAIATIQILHQQGWKISENALIQGIEKAQWPGRLQWITWKQHRLLIDGAHNPAAAVALREYVDSLEVSSISWVMGMLSTKDHTNIFKALLRPSDQLYLVPIPNHPYADPQQLATLAKSLCPDLKNCQTYPTLIPALDAAIKNENTLPVICGSLYLLGDFFQLLEKT</sequence>
<protein>
    <recommendedName>
        <fullName evidence="8">Dihydrofolate synthase/folylpolyglutamate synthase</fullName>
        <ecNumber evidence="6">6.3.2.12</ecNumber>
        <ecNumber evidence="7">6.3.2.17</ecNumber>
    </recommendedName>
    <alternativeName>
        <fullName evidence="15">Tetrahydrofolylpolyglutamate synthase</fullName>
    </alternativeName>
</protein>
<dbReference type="SUPFAM" id="SSF53244">
    <property type="entry name" value="MurD-like peptide ligases, peptide-binding domain"/>
    <property type="match status" value="1"/>
</dbReference>
<dbReference type="FunFam" id="3.40.1190.10:FF:000004">
    <property type="entry name" value="Dihydrofolate synthase/folylpolyglutamate synthase"/>
    <property type="match status" value="1"/>
</dbReference>
<comment type="subunit">
    <text evidence="5">Monomer.</text>
</comment>
<dbReference type="Pfam" id="PF02875">
    <property type="entry name" value="Mur_ligase_C"/>
    <property type="match status" value="1"/>
</dbReference>
<keyword evidence="9 18" id="KW-0436">Ligase</keyword>
<keyword evidence="13" id="KW-0460">Magnesium</keyword>
<comment type="catalytic activity">
    <reaction evidence="17">
        <text>7,8-dihydropteroate + L-glutamate + ATP = 7,8-dihydrofolate + ADP + phosphate + H(+)</text>
        <dbReference type="Rhea" id="RHEA:23584"/>
        <dbReference type="ChEBI" id="CHEBI:15378"/>
        <dbReference type="ChEBI" id="CHEBI:17839"/>
        <dbReference type="ChEBI" id="CHEBI:29985"/>
        <dbReference type="ChEBI" id="CHEBI:30616"/>
        <dbReference type="ChEBI" id="CHEBI:43474"/>
        <dbReference type="ChEBI" id="CHEBI:57451"/>
        <dbReference type="ChEBI" id="CHEBI:456216"/>
        <dbReference type="EC" id="6.3.2.12"/>
    </reaction>
</comment>
<name>A0A073CK79_PLAA1</name>
<evidence type="ECO:0000256" key="9">
    <source>
        <dbReference type="ARBA" id="ARBA00022598"/>
    </source>
</evidence>
<evidence type="ECO:0000256" key="10">
    <source>
        <dbReference type="ARBA" id="ARBA00022723"/>
    </source>
</evidence>
<dbReference type="PIRSF" id="PIRSF001563">
    <property type="entry name" value="Folylpolyglu_synth"/>
    <property type="match status" value="1"/>
</dbReference>
<evidence type="ECO:0000256" key="14">
    <source>
        <dbReference type="ARBA" id="ARBA00022909"/>
    </source>
</evidence>
<keyword evidence="22" id="KW-1185">Reference proteome</keyword>
<dbReference type="InterPro" id="IPR013221">
    <property type="entry name" value="Mur_ligase_cen"/>
</dbReference>
<evidence type="ECO:0000256" key="7">
    <source>
        <dbReference type="ARBA" id="ARBA00013025"/>
    </source>
</evidence>
<dbReference type="RefSeq" id="WP_042156009.1">
    <property type="nucleotide sequence ID" value="NZ_CM002803.1"/>
</dbReference>
<evidence type="ECO:0000256" key="3">
    <source>
        <dbReference type="ARBA" id="ARBA00005150"/>
    </source>
</evidence>
<evidence type="ECO:0000256" key="8">
    <source>
        <dbReference type="ARBA" id="ARBA00019357"/>
    </source>
</evidence>
<evidence type="ECO:0000313" key="21">
    <source>
        <dbReference type="EMBL" id="KEI68576.1"/>
    </source>
</evidence>
<evidence type="ECO:0000256" key="11">
    <source>
        <dbReference type="ARBA" id="ARBA00022741"/>
    </source>
</evidence>
<dbReference type="InterPro" id="IPR036565">
    <property type="entry name" value="Mur-like_cat_sf"/>
</dbReference>
<dbReference type="GO" id="GO:0005524">
    <property type="term" value="F:ATP binding"/>
    <property type="evidence" value="ECO:0007669"/>
    <property type="project" value="UniProtKB-KW"/>
</dbReference>
<evidence type="ECO:0000256" key="17">
    <source>
        <dbReference type="ARBA" id="ARBA00049161"/>
    </source>
</evidence>
<dbReference type="HOGENOM" id="CLU_015869_1_1_3"/>
<dbReference type="PANTHER" id="PTHR11136">
    <property type="entry name" value="FOLYLPOLYGLUTAMATE SYNTHASE-RELATED"/>
    <property type="match status" value="1"/>
</dbReference>
<keyword evidence="10" id="KW-0479">Metal-binding</keyword>
<evidence type="ECO:0000256" key="2">
    <source>
        <dbReference type="ARBA" id="ARBA00004799"/>
    </source>
</evidence>
<dbReference type="Pfam" id="PF08245">
    <property type="entry name" value="Mur_ligase_M"/>
    <property type="match status" value="1"/>
</dbReference>
<evidence type="ECO:0000256" key="15">
    <source>
        <dbReference type="ARBA" id="ARBA00030592"/>
    </source>
</evidence>
<comment type="catalytic activity">
    <reaction evidence="16">
        <text>(6S)-5,6,7,8-tetrahydrofolyl-(gamma-L-Glu)(n) + L-glutamate + ATP = (6S)-5,6,7,8-tetrahydrofolyl-(gamma-L-Glu)(n+1) + ADP + phosphate + H(+)</text>
        <dbReference type="Rhea" id="RHEA:10580"/>
        <dbReference type="Rhea" id="RHEA-COMP:14738"/>
        <dbReference type="Rhea" id="RHEA-COMP:14740"/>
        <dbReference type="ChEBI" id="CHEBI:15378"/>
        <dbReference type="ChEBI" id="CHEBI:29985"/>
        <dbReference type="ChEBI" id="CHEBI:30616"/>
        <dbReference type="ChEBI" id="CHEBI:43474"/>
        <dbReference type="ChEBI" id="CHEBI:141005"/>
        <dbReference type="ChEBI" id="CHEBI:456216"/>
        <dbReference type="EC" id="6.3.2.17"/>
    </reaction>
</comment>
<dbReference type="Proteomes" id="UP000027395">
    <property type="component" value="Chromosome"/>
</dbReference>
<keyword evidence="11 18" id="KW-0547">Nucleotide-binding</keyword>
<evidence type="ECO:0000256" key="12">
    <source>
        <dbReference type="ARBA" id="ARBA00022840"/>
    </source>
</evidence>
<dbReference type="GO" id="GO:0005737">
    <property type="term" value="C:cytoplasm"/>
    <property type="evidence" value="ECO:0007669"/>
    <property type="project" value="TreeGrafter"/>
</dbReference>
<evidence type="ECO:0000256" key="1">
    <source>
        <dbReference type="ARBA" id="ARBA00001946"/>
    </source>
</evidence>
<comment type="pathway">
    <text evidence="2">Cofactor biosynthesis; tetrahydrofolate biosynthesis; 7,8-dihydrofolate from 2-amino-4-hydroxy-6-hydroxymethyl-7,8-dihydropteridine diphosphate and 4-aminobenzoate: step 2/2.</text>
</comment>
<gene>
    <name evidence="21" type="primary">folC</name>
    <name evidence="21" type="ORF">A19Y_3842</name>
</gene>
<comment type="pathway">
    <text evidence="3">Cofactor biosynthesis; tetrahydrofolylpolyglutamate biosynthesis.</text>
</comment>
<proteinExistence type="inferred from homology"/>
<evidence type="ECO:0000256" key="5">
    <source>
        <dbReference type="ARBA" id="ARBA00011245"/>
    </source>
</evidence>
<dbReference type="EC" id="6.3.2.12" evidence="6"/>
<dbReference type="PATRIC" id="fig|388467.6.peg.3788"/>
<feature type="domain" description="Mur ligase central" evidence="20">
    <location>
        <begin position="39"/>
        <end position="254"/>
    </location>
</feature>
<feature type="domain" description="Mur ligase C-terminal" evidence="19">
    <location>
        <begin position="281"/>
        <end position="399"/>
    </location>
</feature>
<reference evidence="21 22" key="1">
    <citation type="journal article" date="2014" name="Appl. Environ. Microbiol.">
        <title>Elucidation of insertion elements encoded on plasmids and in vitro construction of shuttle vectors from the toxic cyanobacterium Planktothrix.</title>
        <authorList>
            <person name="Christiansen G."/>
            <person name="Goesmann A."/>
            <person name="Kurmayer R."/>
        </authorList>
    </citation>
    <scope>NUCLEOTIDE SEQUENCE [LARGE SCALE GENOMIC DNA]</scope>
    <source>
        <strain evidence="21 22">NIVA-CYA 126/8</strain>
    </source>
</reference>
<dbReference type="PANTHER" id="PTHR11136:SF0">
    <property type="entry name" value="DIHYDROFOLATE SYNTHETASE-RELATED"/>
    <property type="match status" value="1"/>
</dbReference>
<dbReference type="Gene3D" id="3.90.190.20">
    <property type="entry name" value="Mur ligase, C-terminal domain"/>
    <property type="match status" value="1"/>
</dbReference>
<evidence type="ECO:0000259" key="19">
    <source>
        <dbReference type="Pfam" id="PF02875"/>
    </source>
</evidence>
<dbReference type="InterPro" id="IPR036615">
    <property type="entry name" value="Mur_ligase_C_dom_sf"/>
</dbReference>
<dbReference type="SUPFAM" id="SSF53623">
    <property type="entry name" value="MurD-like peptide ligases, catalytic domain"/>
    <property type="match status" value="1"/>
</dbReference>
<dbReference type="NCBIfam" id="TIGR01499">
    <property type="entry name" value="folC"/>
    <property type="match status" value="1"/>
</dbReference>
<dbReference type="Gene3D" id="3.40.1190.10">
    <property type="entry name" value="Mur-like, catalytic domain"/>
    <property type="match status" value="1"/>
</dbReference>
<dbReference type="AlphaFoldDB" id="A0A073CK79"/>
<evidence type="ECO:0000256" key="18">
    <source>
        <dbReference type="PIRNR" id="PIRNR001563"/>
    </source>
</evidence>
<evidence type="ECO:0000256" key="6">
    <source>
        <dbReference type="ARBA" id="ARBA00013023"/>
    </source>
</evidence>
<dbReference type="EC" id="6.3.2.17" evidence="7"/>
<accession>A0A073CK79</accession>
<comment type="cofactor">
    <cofactor evidence="1">
        <name>Mg(2+)</name>
        <dbReference type="ChEBI" id="CHEBI:18420"/>
    </cofactor>
</comment>
<evidence type="ECO:0000313" key="22">
    <source>
        <dbReference type="Proteomes" id="UP000027395"/>
    </source>
</evidence>
<evidence type="ECO:0000256" key="4">
    <source>
        <dbReference type="ARBA" id="ARBA00008276"/>
    </source>
</evidence>
<dbReference type="InterPro" id="IPR001645">
    <property type="entry name" value="Folylpolyglutamate_synth"/>
</dbReference>
<dbReference type="GO" id="GO:0008841">
    <property type="term" value="F:dihydrofolate synthase activity"/>
    <property type="evidence" value="ECO:0007669"/>
    <property type="project" value="UniProtKB-EC"/>
</dbReference>
<dbReference type="InterPro" id="IPR018109">
    <property type="entry name" value="Folylpolyglutamate_synth_CS"/>
</dbReference>
<dbReference type="STRING" id="388467.A19Y_3842"/>
<comment type="similarity">
    <text evidence="4 18">Belongs to the folylpolyglutamate synthase family.</text>
</comment>
<dbReference type="InterPro" id="IPR004101">
    <property type="entry name" value="Mur_ligase_C"/>
</dbReference>
<dbReference type="GO" id="GO:0046656">
    <property type="term" value="P:folic acid biosynthetic process"/>
    <property type="evidence" value="ECO:0007669"/>
    <property type="project" value="UniProtKB-KW"/>
</dbReference>
<dbReference type="PROSITE" id="PS01011">
    <property type="entry name" value="FOLYLPOLYGLU_SYNT_1"/>
    <property type="match status" value="1"/>
</dbReference>
<evidence type="ECO:0000256" key="16">
    <source>
        <dbReference type="ARBA" id="ARBA00047493"/>
    </source>
</evidence>
<evidence type="ECO:0000259" key="20">
    <source>
        <dbReference type="Pfam" id="PF08245"/>
    </source>
</evidence>
<organism evidence="21 22">
    <name type="scientific">Planktothrix agardhii (strain NIVA-CYA 126/8)</name>
    <dbReference type="NCBI Taxonomy" id="388467"/>
    <lineage>
        <taxon>Bacteria</taxon>
        <taxon>Bacillati</taxon>
        <taxon>Cyanobacteriota</taxon>
        <taxon>Cyanophyceae</taxon>
        <taxon>Oscillatoriophycideae</taxon>
        <taxon>Oscillatoriales</taxon>
        <taxon>Microcoleaceae</taxon>
        <taxon>Planktothrix</taxon>
    </lineage>
</organism>
<keyword evidence="12 18" id="KW-0067">ATP-binding</keyword>
<dbReference type="EMBL" id="CM002803">
    <property type="protein sequence ID" value="KEI68576.1"/>
    <property type="molecule type" value="Genomic_DNA"/>
</dbReference>
<keyword evidence="14" id="KW-0289">Folate biosynthesis</keyword>
<dbReference type="GO" id="GO:0004326">
    <property type="term" value="F:tetrahydrofolylpolyglutamate synthase activity"/>
    <property type="evidence" value="ECO:0007669"/>
    <property type="project" value="UniProtKB-EC"/>
</dbReference>
<dbReference type="GO" id="GO:0046872">
    <property type="term" value="F:metal ion binding"/>
    <property type="evidence" value="ECO:0007669"/>
    <property type="project" value="UniProtKB-KW"/>
</dbReference>